<feature type="transmembrane region" description="Helical" evidence="2">
    <location>
        <begin position="65"/>
        <end position="88"/>
    </location>
</feature>
<keyword evidence="4" id="KW-1185">Reference proteome</keyword>
<feature type="transmembrane region" description="Helical" evidence="2">
    <location>
        <begin position="13"/>
        <end position="37"/>
    </location>
</feature>
<dbReference type="EMBL" id="KX008963">
    <property type="protein sequence ID" value="AOM63570.1"/>
    <property type="molecule type" value="Genomic_DNA"/>
</dbReference>
<feature type="transmembrane region" description="Helical" evidence="2">
    <location>
        <begin position="387"/>
        <end position="410"/>
    </location>
</feature>
<gene>
    <name evidence="3" type="primary">HaV53_ORF239</name>
</gene>
<feature type="transmembrane region" description="Helical" evidence="2">
    <location>
        <begin position="108"/>
        <end position="131"/>
    </location>
</feature>
<feature type="compositionally biased region" description="Basic residues" evidence="1">
    <location>
        <begin position="262"/>
        <end position="276"/>
    </location>
</feature>
<evidence type="ECO:0000313" key="3">
    <source>
        <dbReference type="EMBL" id="AOM63570.1"/>
    </source>
</evidence>
<organism evidence="3 4">
    <name type="scientific">Heterosigma akashiwo virus 01</name>
    <name type="common">HaV01</name>
    <dbReference type="NCBI Taxonomy" id="97195"/>
    <lineage>
        <taxon>Viruses</taxon>
        <taxon>Varidnaviria</taxon>
        <taxon>Bamfordvirae</taxon>
        <taxon>Nucleocytoviricota</taxon>
        <taxon>Megaviricetes</taxon>
        <taxon>Algavirales</taxon>
        <taxon>Phycodnaviridae</taxon>
        <taxon>Raphidovirus</taxon>
        <taxon>Raphidovirus japonicum</taxon>
    </lineage>
</organism>
<keyword evidence="2" id="KW-1133">Transmembrane helix</keyword>
<dbReference type="Proteomes" id="UP000232488">
    <property type="component" value="Segment"/>
</dbReference>
<feature type="transmembrane region" description="Helical" evidence="2">
    <location>
        <begin position="143"/>
        <end position="163"/>
    </location>
</feature>
<dbReference type="GeneID" id="37618620"/>
<name>A0A1C9C5K7_HAV01</name>
<evidence type="ECO:0000256" key="2">
    <source>
        <dbReference type="SAM" id="Phobius"/>
    </source>
</evidence>
<proteinExistence type="predicted"/>
<feature type="region of interest" description="Disordered" evidence="1">
    <location>
        <begin position="254"/>
        <end position="290"/>
    </location>
</feature>
<keyword evidence="2" id="KW-0472">Membrane</keyword>
<sequence length="414" mass="46595">MKTILLNEYFYDIVINVILNAIFVSNNYFFFLMCAMFSTYGNDLGKMIHDMNNVKNEYNKVSSSVIRFIHVSLILFSISFVVGLNSNFNRLMTNRLFNEYVSLYTYKPFLNIPINMFLYGIILGVLMSLPCTKECFINIISKITGTLLLIPILLCGVLLGNAYKRPGFESNEYFSLKLKKVGRGLKKGAKIAAKGAKKGAKIAAKGAKKGAKIAAKGDKKGAKIAAKGDKKGAKIAAKGDRRGAKIAAKGARLGEKKTGLMGKHKRKTEPRQKSKPMPKTEQQKMSQARVGEIAGSSSIRYDQDLNIIINTGGGGHRRDCNQYRRSPMEIRLPKPTKNDDKDTDYNFNFNSKDDIIFNNNKFGETFTNENTPDETKRVLLVYIKNMMMSWITLLFSLFFSSYIVKSFYVFKVSK</sequence>
<keyword evidence="2" id="KW-0812">Transmembrane</keyword>
<evidence type="ECO:0000256" key="1">
    <source>
        <dbReference type="SAM" id="MobiDB-lite"/>
    </source>
</evidence>
<organismHost>
    <name type="scientific">Heterosigma akashiwo</name>
    <name type="common">Chromophytic alga</name>
    <name type="synonym">Heterosigma carterae</name>
    <dbReference type="NCBI Taxonomy" id="2829"/>
</organismHost>
<reference evidence="3 4" key="1">
    <citation type="submission" date="2016-03" db="EMBL/GenBank/DDBJ databases">
        <title>Genome sequences of a Phycodnavirus, Heterosigma akashiwo virus strain 53.</title>
        <authorList>
            <person name="Ueki S."/>
            <person name="Ogura Y."/>
            <person name="Hayashi T."/>
        </authorList>
    </citation>
    <scope>NUCLEOTIDE SEQUENCE [LARGE SCALE GENOMIC DNA]</scope>
    <source>
        <strain evidence="3">HaV53</strain>
    </source>
</reference>
<protein>
    <submittedName>
        <fullName evidence="3">Uncharacterized protein</fullName>
    </submittedName>
</protein>
<accession>A0A1C9C5K7</accession>
<evidence type="ECO:0000313" key="4">
    <source>
        <dbReference type="Proteomes" id="UP000232488"/>
    </source>
</evidence>
<dbReference type="KEGG" id="vg:37618620"/>
<dbReference type="RefSeq" id="YP_009507636.1">
    <property type="nucleotide sequence ID" value="NC_038553.1"/>
</dbReference>